<protein>
    <submittedName>
        <fullName evidence="2">Uncharacterized protein</fullName>
    </submittedName>
</protein>
<evidence type="ECO:0000256" key="1">
    <source>
        <dbReference type="SAM" id="MobiDB-lite"/>
    </source>
</evidence>
<evidence type="ECO:0000313" key="2">
    <source>
        <dbReference type="EMBL" id="EJK70779.1"/>
    </source>
</evidence>
<feature type="compositionally biased region" description="Basic and acidic residues" evidence="1">
    <location>
        <begin position="419"/>
        <end position="431"/>
    </location>
</feature>
<comment type="caution">
    <text evidence="2">The sequence shown here is derived from an EMBL/GenBank/DDBJ whole genome shotgun (WGS) entry which is preliminary data.</text>
</comment>
<organism evidence="2 3">
    <name type="scientific">Thalassiosira oceanica</name>
    <name type="common">Marine diatom</name>
    <dbReference type="NCBI Taxonomy" id="159749"/>
    <lineage>
        <taxon>Eukaryota</taxon>
        <taxon>Sar</taxon>
        <taxon>Stramenopiles</taxon>
        <taxon>Ochrophyta</taxon>
        <taxon>Bacillariophyta</taxon>
        <taxon>Coscinodiscophyceae</taxon>
        <taxon>Thalassiosirophycidae</taxon>
        <taxon>Thalassiosirales</taxon>
        <taxon>Thalassiosiraceae</taxon>
        <taxon>Thalassiosira</taxon>
    </lineage>
</organism>
<keyword evidence="3" id="KW-1185">Reference proteome</keyword>
<feature type="region of interest" description="Disordered" evidence="1">
    <location>
        <begin position="411"/>
        <end position="431"/>
    </location>
</feature>
<feature type="region of interest" description="Disordered" evidence="1">
    <location>
        <begin position="504"/>
        <end position="531"/>
    </location>
</feature>
<accession>K0T0R6</accession>
<gene>
    <name evidence="2" type="ORF">THAOC_07834</name>
</gene>
<dbReference type="Proteomes" id="UP000266841">
    <property type="component" value="Unassembled WGS sequence"/>
</dbReference>
<dbReference type="AlphaFoldDB" id="K0T0R6"/>
<reference evidence="2 3" key="1">
    <citation type="journal article" date="2012" name="Genome Biol.">
        <title>Genome and low-iron response of an oceanic diatom adapted to chronic iron limitation.</title>
        <authorList>
            <person name="Lommer M."/>
            <person name="Specht M."/>
            <person name="Roy A.S."/>
            <person name="Kraemer L."/>
            <person name="Andreson R."/>
            <person name="Gutowska M.A."/>
            <person name="Wolf J."/>
            <person name="Bergner S.V."/>
            <person name="Schilhabel M.B."/>
            <person name="Klostermeier U.C."/>
            <person name="Beiko R.G."/>
            <person name="Rosenstiel P."/>
            <person name="Hippler M."/>
            <person name="Laroche J."/>
        </authorList>
    </citation>
    <scope>NUCLEOTIDE SEQUENCE [LARGE SCALE GENOMIC DNA]</scope>
    <source>
        <strain evidence="2 3">CCMP1005</strain>
    </source>
</reference>
<feature type="region of interest" description="Disordered" evidence="1">
    <location>
        <begin position="1"/>
        <end position="29"/>
    </location>
</feature>
<proteinExistence type="predicted"/>
<feature type="compositionally biased region" description="Basic and acidic residues" evidence="1">
    <location>
        <begin position="515"/>
        <end position="531"/>
    </location>
</feature>
<sequence length="531" mass="58544">MLATTSAPARLTNPGTRPPGIAGIRPAEGRSHSAKPAHLRFLLTLLKKPKTIRAPRDLYLREERKLQEATALALLLGRPMLMLTDFSEEAGGCVSSFLTFRERGRLSLANKQLQTESWGLMKGNGYCSDGRSAYDAAQFMLKVATSELSPRRMSCHDLSCPGGYGALTGIDGYSRLWELMTSGGMEKRLQSWFVEETKEYDIEKARNDIESDSFGEDARGVYRNRWPQEDKDGLLLVLTKGNALLLQLHAACDCLKDLKSRGCPEPDLYDYLVNELGVSKRYVNRFGKYRRSNAVFPSSYAIKCVPSSSYKPKPVVFRECVECKKIASDISYFKCPSRSCYYTHLGKCGTCAPTNKCSTCGESGCRCCFDSCALCDNKMCNCCDFHQRKLSERGGAPGCAWVVVKEKDYYDSSDDEDDRSSAGDSERADDKQYCEKCKPDGAKRFEVGVGKENVTGLGQASKPLKSPFAEVSLTGSQILETMLEVVNMSSKGIVWGRRARAEASEEAGGLNSLGDHGETDVMAQKDDPPSG</sequence>
<name>K0T0R6_THAOC</name>
<dbReference type="EMBL" id="AGNL01008060">
    <property type="protein sequence ID" value="EJK70779.1"/>
    <property type="molecule type" value="Genomic_DNA"/>
</dbReference>
<evidence type="ECO:0000313" key="3">
    <source>
        <dbReference type="Proteomes" id="UP000266841"/>
    </source>
</evidence>